<keyword evidence="3" id="KW-1133">Transmembrane helix</keyword>
<dbReference type="AlphaFoldDB" id="A0A5B8MCN9"/>
<keyword evidence="4" id="KW-0472">Membrane</keyword>
<dbReference type="InterPro" id="IPR029016">
    <property type="entry name" value="GAF-like_dom_sf"/>
</dbReference>
<reference evidence="8" key="2">
    <citation type="submission" date="2021-01" db="EMBL/GenBank/DDBJ databases">
        <authorList>
            <person name="Corre E."/>
            <person name="Pelletier E."/>
            <person name="Niang G."/>
            <person name="Scheremetjew M."/>
            <person name="Finn R."/>
            <person name="Kale V."/>
            <person name="Holt S."/>
            <person name="Cochrane G."/>
            <person name="Meng A."/>
            <person name="Brown T."/>
            <person name="Cohen L."/>
        </authorList>
    </citation>
    <scope>NUCLEOTIDE SEQUENCE</scope>
    <source>
        <strain evidence="8">CCMP1205</strain>
    </source>
</reference>
<evidence type="ECO:0000256" key="1">
    <source>
        <dbReference type="ARBA" id="ARBA00004141"/>
    </source>
</evidence>
<dbReference type="GO" id="GO:0016020">
    <property type="term" value="C:membrane"/>
    <property type="evidence" value="ECO:0007669"/>
    <property type="project" value="UniProtKB-SubCell"/>
</dbReference>
<dbReference type="InterPro" id="IPR003018">
    <property type="entry name" value="GAF"/>
</dbReference>
<dbReference type="EMBL" id="CP031034">
    <property type="protein sequence ID" value="QDZ17911.1"/>
    <property type="molecule type" value="Genomic_DNA"/>
</dbReference>
<feature type="domain" description="GAF" evidence="7">
    <location>
        <begin position="239"/>
        <end position="375"/>
    </location>
</feature>
<evidence type="ECO:0000313" key="8">
    <source>
        <dbReference type="EMBL" id="CAD9717832.1"/>
    </source>
</evidence>
<evidence type="ECO:0000313" key="9">
    <source>
        <dbReference type="EMBL" id="QDZ17911.1"/>
    </source>
</evidence>
<keyword evidence="2 9" id="KW-0812">Transmembrane</keyword>
<sequence length="381" mass="39891">MWASAMRASVARALASSKASAMHSLGRTRARLEPGLRETVRRGLRGPVGEMGGRGCAQRASRELRATFSTSGASTTASTSPLGGATRAVSDVPQPTKRQLWVHALRCGIPMVGFGIIDNLVMISAGEHIQSSIGITLGLTTMAAAGLGQVVSDISGIMSGGTVDAVVGKLLPNLPRSGLTSLQKDLSSSRIAQTAGGCVGVTIGCLLGMSVLLFVDAEAVERQRTAAELERIFDVVEKSAMDAVDRTLGAEMSILWLVDTEKDNTIWTRVVADGDVPTDLEVKKTDFVSAIKRTGSSRDLVNKTITTGSVQHAALDGGGPIKNMMTVPIVGSDGEILGAIQIVNRKDSGGGEKGFTGQDAKVLKVLCAHISSFLEIMQDYQ</sequence>
<evidence type="ECO:0000256" key="6">
    <source>
        <dbReference type="SAM" id="MobiDB-lite"/>
    </source>
</evidence>
<dbReference type="Gene3D" id="3.30.450.40">
    <property type="match status" value="1"/>
</dbReference>
<accession>A0A5B8MCN9</accession>
<evidence type="ECO:0000256" key="4">
    <source>
        <dbReference type="ARBA" id="ARBA00023136"/>
    </source>
</evidence>
<reference evidence="9 10" key="1">
    <citation type="submission" date="2018-07" db="EMBL/GenBank/DDBJ databases">
        <title>The complete nuclear genome of the prasinophyte Chloropicon primus (CCMP1205).</title>
        <authorList>
            <person name="Pombert J.-F."/>
            <person name="Otis C."/>
            <person name="Turmel M."/>
            <person name="Lemieux C."/>
        </authorList>
    </citation>
    <scope>NUCLEOTIDE SEQUENCE [LARGE SCALE GENOMIC DNA]</scope>
    <source>
        <strain evidence="9 10">CCMP1205</strain>
    </source>
</reference>
<protein>
    <submittedName>
        <fullName evidence="9">DUF2453 domain-containing transmembrane protein</fullName>
    </submittedName>
</protein>
<dbReference type="SUPFAM" id="SSF55781">
    <property type="entry name" value="GAF domain-like"/>
    <property type="match status" value="1"/>
</dbReference>
<dbReference type="GO" id="GO:0005739">
    <property type="term" value="C:mitochondrion"/>
    <property type="evidence" value="ECO:0007669"/>
    <property type="project" value="TreeGrafter"/>
</dbReference>
<dbReference type="Pfam" id="PF10507">
    <property type="entry name" value="TMEM65"/>
    <property type="match status" value="1"/>
</dbReference>
<keyword evidence="5" id="KW-0675">Receptor</keyword>
<organism evidence="9 10">
    <name type="scientific">Chloropicon primus</name>
    <dbReference type="NCBI Taxonomy" id="1764295"/>
    <lineage>
        <taxon>Eukaryota</taxon>
        <taxon>Viridiplantae</taxon>
        <taxon>Chlorophyta</taxon>
        <taxon>Chloropicophyceae</taxon>
        <taxon>Chloropicales</taxon>
        <taxon>Chloropicaceae</taxon>
        <taxon>Chloropicon</taxon>
    </lineage>
</organism>
<dbReference type="InterPro" id="IPR019537">
    <property type="entry name" value="TMEM65"/>
</dbReference>
<gene>
    <name evidence="9" type="ORF">A3770_01p04290</name>
    <name evidence="8" type="ORF">CPRI1469_LOCUS6697</name>
</gene>
<dbReference type="PANTHER" id="PTHR21706:SF15">
    <property type="entry name" value="TRANSMEMBRANE PROTEIN 65"/>
    <property type="match status" value="1"/>
</dbReference>
<keyword evidence="10" id="KW-1185">Reference proteome</keyword>
<name>A0A5B8MCN9_9CHLO</name>
<feature type="compositionally biased region" description="Low complexity" evidence="6">
    <location>
        <begin position="67"/>
        <end position="86"/>
    </location>
</feature>
<evidence type="ECO:0000313" key="10">
    <source>
        <dbReference type="Proteomes" id="UP000316726"/>
    </source>
</evidence>
<dbReference type="PANTHER" id="PTHR21706">
    <property type="entry name" value="TRANSMEMBRANE PROTEIN 65"/>
    <property type="match status" value="1"/>
</dbReference>
<proteinExistence type="predicted"/>
<evidence type="ECO:0000256" key="3">
    <source>
        <dbReference type="ARBA" id="ARBA00022989"/>
    </source>
</evidence>
<feature type="region of interest" description="Disordered" evidence="6">
    <location>
        <begin position="67"/>
        <end position="93"/>
    </location>
</feature>
<evidence type="ECO:0000256" key="2">
    <source>
        <dbReference type="ARBA" id="ARBA00022692"/>
    </source>
</evidence>
<dbReference type="EMBL" id="HBHL01010019">
    <property type="protein sequence ID" value="CAD9717832.1"/>
    <property type="molecule type" value="Transcribed_RNA"/>
</dbReference>
<evidence type="ECO:0000259" key="7">
    <source>
        <dbReference type="Pfam" id="PF13185"/>
    </source>
</evidence>
<comment type="subcellular location">
    <subcellularLocation>
        <location evidence="1">Membrane</location>
        <topology evidence="1">Multi-pass membrane protein</topology>
    </subcellularLocation>
</comment>
<evidence type="ECO:0000256" key="5">
    <source>
        <dbReference type="ARBA" id="ARBA00023170"/>
    </source>
</evidence>
<dbReference type="OrthoDB" id="430821at2759"/>
<dbReference type="Pfam" id="PF13185">
    <property type="entry name" value="GAF_2"/>
    <property type="match status" value="1"/>
</dbReference>
<dbReference type="Proteomes" id="UP000316726">
    <property type="component" value="Chromosome 1"/>
</dbReference>